<protein>
    <submittedName>
        <fullName evidence="1">Uncharacterized protein</fullName>
    </submittedName>
</protein>
<evidence type="ECO:0000313" key="1">
    <source>
        <dbReference type="EMBL" id="MEN5380665.1"/>
    </source>
</evidence>
<accession>A0ABV0C1F2</accession>
<gene>
    <name evidence="1" type="ORF">ABE541_25615</name>
</gene>
<sequence>MNEENIIQTVVKELKKYPDIKFSKKNDNELKIFGRENTGFDILLLLGGRENMLYFGPFHWHFDNSEEETNEMLDYIAFGLAGIARLKGYSIKGKGYKWTVQMQDQDGNWLDDETMALVNIKFNAESDVKYLQNEIIPKDILYDDSETNDLK</sequence>
<dbReference type="RefSeq" id="WP_346583581.1">
    <property type="nucleotide sequence ID" value="NZ_JBDJNQ010000022.1"/>
</dbReference>
<proteinExistence type="predicted"/>
<reference evidence="1 2" key="1">
    <citation type="submission" date="2024-04" db="EMBL/GenBank/DDBJ databases">
        <title>WGS of bacteria from Torrens River.</title>
        <authorList>
            <person name="Wyrsch E.R."/>
            <person name="Drigo B."/>
        </authorList>
    </citation>
    <scope>NUCLEOTIDE SEQUENCE [LARGE SCALE GENOMIC DNA]</scope>
    <source>
        <strain evidence="1 2">TWI391</strain>
    </source>
</reference>
<keyword evidence="2" id="KW-1185">Reference proteome</keyword>
<comment type="caution">
    <text evidence="1">The sequence shown here is derived from an EMBL/GenBank/DDBJ whole genome shotgun (WGS) entry which is preliminary data.</text>
</comment>
<dbReference type="Proteomes" id="UP001409291">
    <property type="component" value="Unassembled WGS sequence"/>
</dbReference>
<organism evidence="1 2">
    <name type="scientific">Sphingobacterium kitahiroshimense</name>
    <dbReference type="NCBI Taxonomy" id="470446"/>
    <lineage>
        <taxon>Bacteria</taxon>
        <taxon>Pseudomonadati</taxon>
        <taxon>Bacteroidota</taxon>
        <taxon>Sphingobacteriia</taxon>
        <taxon>Sphingobacteriales</taxon>
        <taxon>Sphingobacteriaceae</taxon>
        <taxon>Sphingobacterium</taxon>
    </lineage>
</organism>
<name>A0ABV0C1F2_9SPHI</name>
<dbReference type="EMBL" id="JBDJNQ010000022">
    <property type="protein sequence ID" value="MEN5380665.1"/>
    <property type="molecule type" value="Genomic_DNA"/>
</dbReference>
<evidence type="ECO:0000313" key="2">
    <source>
        <dbReference type="Proteomes" id="UP001409291"/>
    </source>
</evidence>